<dbReference type="Proteomes" id="UP000322553">
    <property type="component" value="Chromosome"/>
</dbReference>
<feature type="region of interest" description="Disordered" evidence="2">
    <location>
        <begin position="107"/>
        <end position="142"/>
    </location>
</feature>
<name>A0A1S1NWY3_9GAMM</name>
<organism evidence="4 5">
    <name type="scientific">Kushneria phosphatilytica</name>
    <dbReference type="NCBI Taxonomy" id="657387"/>
    <lineage>
        <taxon>Bacteria</taxon>
        <taxon>Pseudomonadati</taxon>
        <taxon>Pseudomonadota</taxon>
        <taxon>Gammaproteobacteria</taxon>
        <taxon>Oceanospirillales</taxon>
        <taxon>Halomonadaceae</taxon>
        <taxon>Kushneria</taxon>
    </lineage>
</organism>
<evidence type="ECO:0000256" key="1">
    <source>
        <dbReference type="SAM" id="Coils"/>
    </source>
</evidence>
<dbReference type="AlphaFoldDB" id="A0A1S1NWY3"/>
<evidence type="ECO:0000256" key="3">
    <source>
        <dbReference type="SAM" id="Phobius"/>
    </source>
</evidence>
<reference evidence="4 5" key="1">
    <citation type="submission" date="2019-08" db="EMBL/GenBank/DDBJ databases">
        <title>Complete genome sequence of Kushneria sp. YCWA18, a halophilic phosphate-solubilizing bacterium isolated from Daqiao saltern in China.</title>
        <authorList>
            <person name="Du G.-X."/>
            <person name="Qu L.-Y."/>
        </authorList>
    </citation>
    <scope>NUCLEOTIDE SEQUENCE [LARGE SCALE GENOMIC DNA]</scope>
    <source>
        <strain evidence="4 5">YCWA18</strain>
    </source>
</reference>
<evidence type="ECO:0000313" key="5">
    <source>
        <dbReference type="Proteomes" id="UP000322553"/>
    </source>
</evidence>
<gene>
    <name evidence="4" type="ORF">FY550_08220</name>
</gene>
<feature type="region of interest" description="Disordered" evidence="2">
    <location>
        <begin position="1"/>
        <end position="36"/>
    </location>
</feature>
<feature type="coiled-coil region" evidence="1">
    <location>
        <begin position="188"/>
        <end position="239"/>
    </location>
</feature>
<protein>
    <submittedName>
        <fullName evidence="4">Uncharacterized protein</fullName>
    </submittedName>
</protein>
<feature type="compositionally biased region" description="Basic and acidic residues" evidence="2">
    <location>
        <begin position="16"/>
        <end position="29"/>
    </location>
</feature>
<keyword evidence="5" id="KW-1185">Reference proteome</keyword>
<evidence type="ECO:0000313" key="4">
    <source>
        <dbReference type="EMBL" id="QEL11119.1"/>
    </source>
</evidence>
<dbReference type="OrthoDB" id="9993579at2"/>
<dbReference type="EMBL" id="CP043420">
    <property type="protein sequence ID" value="QEL11119.1"/>
    <property type="molecule type" value="Genomic_DNA"/>
</dbReference>
<accession>A0A1S1NWY3</accession>
<keyword evidence="3" id="KW-0812">Transmembrane</keyword>
<keyword evidence="3" id="KW-0472">Membrane</keyword>
<dbReference type="KEGG" id="kuy:FY550_08220"/>
<feature type="compositionally biased region" description="Low complexity" evidence="2">
    <location>
        <begin position="107"/>
        <end position="129"/>
    </location>
</feature>
<sequence>MSDDSYRNPRAIVPGQDDHLTSHDSESSRHGRQRMSMTRRRPLWPLYFLILLLALALSGSVYLYWQDRQSLHAQLSQQSSTRTGLGKQLDQLSQQVEQQRQQLSNLAAAQQSQPEVDPGQLKQLQQAGAQRDKTLHALQQSQQSLDKSISQLHDLMEGRQQGTQDQLGDLQNGISQLSSAANSRDQRLDALNQRMAQQQSTIDQLDQLPSQLAKLSDRVSQLEDHVQKQDRQLGDLKQRQTSLEATQASIQGLINSGDAQ</sequence>
<dbReference type="STRING" id="657387.BH688_04475"/>
<dbReference type="Gene3D" id="1.20.5.340">
    <property type="match status" value="1"/>
</dbReference>
<keyword evidence="1" id="KW-0175">Coiled coil</keyword>
<dbReference type="RefSeq" id="WP_070977474.1">
    <property type="nucleotide sequence ID" value="NZ_CP043420.1"/>
</dbReference>
<keyword evidence="3" id="KW-1133">Transmembrane helix</keyword>
<dbReference type="SUPFAM" id="SSF46579">
    <property type="entry name" value="Prefoldin"/>
    <property type="match status" value="1"/>
</dbReference>
<feature type="transmembrane region" description="Helical" evidence="3">
    <location>
        <begin position="44"/>
        <end position="65"/>
    </location>
</feature>
<evidence type="ECO:0000256" key="2">
    <source>
        <dbReference type="SAM" id="MobiDB-lite"/>
    </source>
</evidence>
<proteinExistence type="predicted"/>